<gene>
    <name evidence="2" type="ORF">NMYAN_10449</name>
    <name evidence="3" type="ORF">SAMN05421880_1543</name>
</gene>
<sequence length="118" mass="12966">MDRSTTRCAYALAMSGGACLWLATAMMSGRTEAWDASSYWTVAYPLAIIWSGWLGYRFPERSWRWGVAVMFAQAGVLMVSSSSYGLLPLGLILFGVLALPTIGLANVMAKLRLRHDVQ</sequence>
<dbReference type="PROSITE" id="PS51257">
    <property type="entry name" value="PROKAR_LIPOPROTEIN"/>
    <property type="match status" value="1"/>
</dbReference>
<keyword evidence="1" id="KW-1133">Transmembrane helix</keyword>
<dbReference type="RefSeq" id="WP_090672624.1">
    <property type="nucleotide sequence ID" value="NZ_CAJNAP010000001.1"/>
</dbReference>
<dbReference type="Proteomes" id="UP000199561">
    <property type="component" value="Unassembled WGS sequence"/>
</dbReference>
<feature type="transmembrane region" description="Helical" evidence="1">
    <location>
        <begin position="63"/>
        <end position="80"/>
    </location>
</feature>
<feature type="transmembrane region" description="Helical" evidence="1">
    <location>
        <begin position="86"/>
        <end position="109"/>
    </location>
</feature>
<reference evidence="2" key="2">
    <citation type="submission" date="2021-02" db="EMBL/GenBank/DDBJ databases">
        <authorList>
            <person name="Han P."/>
        </authorList>
    </citation>
    <scope>NUCLEOTIDE SEQUENCE</scope>
    <source>
        <strain evidence="2">Nitrosomonas nitrosa 18-3D</strain>
    </source>
</reference>
<dbReference type="EMBL" id="FOUF01000054">
    <property type="protein sequence ID" value="SFM92091.1"/>
    <property type="molecule type" value="Genomic_DNA"/>
</dbReference>
<feature type="transmembrane region" description="Helical" evidence="1">
    <location>
        <begin position="7"/>
        <end position="27"/>
    </location>
</feature>
<reference evidence="3 4" key="1">
    <citation type="submission" date="2016-10" db="EMBL/GenBank/DDBJ databases">
        <authorList>
            <person name="de Groot N.N."/>
        </authorList>
    </citation>
    <scope>NUCLEOTIDE SEQUENCE [LARGE SCALE GENOMIC DNA]</scope>
    <source>
        <strain evidence="3 4">Nm146</strain>
    </source>
</reference>
<dbReference type="OrthoDB" id="8550211at2"/>
<protein>
    <submittedName>
        <fullName evidence="3">Uncharacterized protein</fullName>
    </submittedName>
</protein>
<dbReference type="EMBL" id="CAJNAP010000001">
    <property type="protein sequence ID" value="CAE6486711.1"/>
    <property type="molecule type" value="Genomic_DNA"/>
</dbReference>
<evidence type="ECO:0000313" key="2">
    <source>
        <dbReference type="EMBL" id="CAE6486711.1"/>
    </source>
</evidence>
<keyword evidence="1" id="KW-0472">Membrane</keyword>
<dbReference type="Proteomes" id="UP000601736">
    <property type="component" value="Unassembled WGS sequence"/>
</dbReference>
<evidence type="ECO:0000256" key="1">
    <source>
        <dbReference type="SAM" id="Phobius"/>
    </source>
</evidence>
<dbReference type="AlphaFoldDB" id="A0A1I4UT21"/>
<name>A0A1I4UT21_9PROT</name>
<evidence type="ECO:0000313" key="3">
    <source>
        <dbReference type="EMBL" id="SFM92091.1"/>
    </source>
</evidence>
<keyword evidence="1" id="KW-0812">Transmembrane</keyword>
<organism evidence="3 4">
    <name type="scientific">Nitrosomonas nitrosa</name>
    <dbReference type="NCBI Taxonomy" id="52442"/>
    <lineage>
        <taxon>Bacteria</taxon>
        <taxon>Pseudomonadati</taxon>
        <taxon>Pseudomonadota</taxon>
        <taxon>Betaproteobacteria</taxon>
        <taxon>Nitrosomonadales</taxon>
        <taxon>Nitrosomonadaceae</taxon>
        <taxon>Nitrosomonas</taxon>
    </lineage>
</organism>
<feature type="transmembrane region" description="Helical" evidence="1">
    <location>
        <begin position="39"/>
        <end position="56"/>
    </location>
</feature>
<keyword evidence="4" id="KW-1185">Reference proteome</keyword>
<evidence type="ECO:0000313" key="4">
    <source>
        <dbReference type="Proteomes" id="UP000199561"/>
    </source>
</evidence>
<dbReference type="STRING" id="52442.SAMN05421880_1543"/>
<accession>A0A1I4UT21</accession>
<proteinExistence type="predicted"/>